<comment type="subcellular location">
    <subcellularLocation>
        <location evidence="1">Cell inner membrane</location>
        <topology evidence="1">Multi-pass membrane protein</topology>
    </subcellularLocation>
</comment>
<feature type="transmembrane region" description="Helical" evidence="8">
    <location>
        <begin position="410"/>
        <end position="431"/>
    </location>
</feature>
<evidence type="ECO:0000256" key="6">
    <source>
        <dbReference type="ARBA" id="ARBA00023136"/>
    </source>
</evidence>
<dbReference type="InterPro" id="IPR010290">
    <property type="entry name" value="TM_effector"/>
</dbReference>
<evidence type="ECO:0000313" key="10">
    <source>
        <dbReference type="EMBL" id="MFB8766349.1"/>
    </source>
</evidence>
<dbReference type="InterPro" id="IPR020846">
    <property type="entry name" value="MFS_dom"/>
</dbReference>
<organism evidence="10 11">
    <name type="scientific">Nocardiopsis alba</name>
    <dbReference type="NCBI Taxonomy" id="53437"/>
    <lineage>
        <taxon>Bacteria</taxon>
        <taxon>Bacillati</taxon>
        <taxon>Actinomycetota</taxon>
        <taxon>Actinomycetes</taxon>
        <taxon>Streptosporangiales</taxon>
        <taxon>Nocardiopsidaceae</taxon>
        <taxon>Nocardiopsis</taxon>
    </lineage>
</organism>
<dbReference type="PROSITE" id="PS50850">
    <property type="entry name" value="MFS"/>
    <property type="match status" value="1"/>
</dbReference>
<feature type="region of interest" description="Disordered" evidence="7">
    <location>
        <begin position="1"/>
        <end position="20"/>
    </location>
</feature>
<evidence type="ECO:0000259" key="9">
    <source>
        <dbReference type="PROSITE" id="PS50850"/>
    </source>
</evidence>
<keyword evidence="4 8" id="KW-0812">Transmembrane</keyword>
<feature type="domain" description="Major facilitator superfamily (MFS) profile" evidence="9">
    <location>
        <begin position="45"/>
        <end position="432"/>
    </location>
</feature>
<feature type="transmembrane region" description="Helical" evidence="8">
    <location>
        <begin position="48"/>
        <end position="67"/>
    </location>
</feature>
<feature type="transmembrane region" description="Helical" evidence="8">
    <location>
        <begin position="175"/>
        <end position="201"/>
    </location>
</feature>
<keyword evidence="11" id="KW-1185">Reference proteome</keyword>
<dbReference type="CDD" id="cd06173">
    <property type="entry name" value="MFS_MefA_like"/>
    <property type="match status" value="1"/>
</dbReference>
<keyword evidence="5 8" id="KW-1133">Transmembrane helix</keyword>
<dbReference type="Proteomes" id="UP001585053">
    <property type="component" value="Unassembled WGS sequence"/>
</dbReference>
<evidence type="ECO:0000256" key="1">
    <source>
        <dbReference type="ARBA" id="ARBA00004429"/>
    </source>
</evidence>
<feature type="transmembrane region" description="Helical" evidence="8">
    <location>
        <begin position="254"/>
        <end position="275"/>
    </location>
</feature>
<dbReference type="RefSeq" id="WP_014908987.1">
    <property type="nucleotide sequence ID" value="NZ_JAYMRS010000001.1"/>
</dbReference>
<dbReference type="PANTHER" id="PTHR23513:SF9">
    <property type="entry name" value="ENTEROBACTIN EXPORTER ENTS"/>
    <property type="match status" value="1"/>
</dbReference>
<feature type="transmembrane region" description="Helical" evidence="8">
    <location>
        <begin position="111"/>
        <end position="131"/>
    </location>
</feature>
<evidence type="ECO:0000256" key="8">
    <source>
        <dbReference type="SAM" id="Phobius"/>
    </source>
</evidence>
<protein>
    <submittedName>
        <fullName evidence="10">Enterobactin transporter EntS</fullName>
    </submittedName>
</protein>
<feature type="region of interest" description="Disordered" evidence="7">
    <location>
        <begin position="442"/>
        <end position="464"/>
    </location>
</feature>
<evidence type="ECO:0000256" key="4">
    <source>
        <dbReference type="ARBA" id="ARBA00022692"/>
    </source>
</evidence>
<feature type="transmembrane region" description="Helical" evidence="8">
    <location>
        <begin position="137"/>
        <end position="163"/>
    </location>
</feature>
<evidence type="ECO:0000256" key="2">
    <source>
        <dbReference type="ARBA" id="ARBA00022448"/>
    </source>
</evidence>
<feature type="compositionally biased region" description="Basic and acidic residues" evidence="7">
    <location>
        <begin position="452"/>
        <end position="464"/>
    </location>
</feature>
<dbReference type="PANTHER" id="PTHR23513">
    <property type="entry name" value="INTEGRAL MEMBRANE EFFLUX PROTEIN-RELATED"/>
    <property type="match status" value="1"/>
</dbReference>
<dbReference type="Gene3D" id="1.20.1250.20">
    <property type="entry name" value="MFS general substrate transporter like domains"/>
    <property type="match status" value="1"/>
</dbReference>
<dbReference type="SUPFAM" id="SSF103473">
    <property type="entry name" value="MFS general substrate transporter"/>
    <property type="match status" value="1"/>
</dbReference>
<evidence type="ECO:0000313" key="11">
    <source>
        <dbReference type="Proteomes" id="UP001585053"/>
    </source>
</evidence>
<sequence>MEPSCGSTGRAPGPDTHAPVPAFVKDPVKLSTLMVDIGPLRTSREFRIVFVARLVSIFGLGFAAVALPMQVYQLTGSSLAVATVHTTSAVSVLTGTIVAGMLADRGDRRRLIVIGRASAVIGFGALAVNTLTPGEPWLWVIYAAAAFNGFFGSFSAVALQAAAPGFVPRDKLPAAGALLALNGELGSVLAPALGGGIIALWGMGTNFVITALLSLFTTLLVWRLPRLDAPEDGRQQSIATALREGGRFAIGHRVVGPLLLLGLVQMLFAAPQVLINEFTDKVLGGGPGLVGLLYTAPAVGALLGSLTSGWAGRAHRTGALLLTAVTLCGLAVLGLGASTWAPFAFMFLAFLGFGQVVEEILRYALLQSHTPDRLRGRVNAVWTAQSTVGGSAGALTLGGLAPLIGAAGALMAGGALTIVSVGALAVAFAGLRTARVLRDPETLASDGPPVADADRTTRTDKEKK</sequence>
<evidence type="ECO:0000256" key="5">
    <source>
        <dbReference type="ARBA" id="ARBA00022989"/>
    </source>
</evidence>
<dbReference type="NCBIfam" id="NF007792">
    <property type="entry name" value="PRK10489.1"/>
    <property type="match status" value="1"/>
</dbReference>
<evidence type="ECO:0000256" key="7">
    <source>
        <dbReference type="SAM" id="MobiDB-lite"/>
    </source>
</evidence>
<keyword evidence="6 8" id="KW-0472">Membrane</keyword>
<gene>
    <name evidence="10" type="primary">entS</name>
    <name evidence="10" type="ORF">VSQ78_01455</name>
</gene>
<comment type="caution">
    <text evidence="10">The sequence shown here is derived from an EMBL/GenBank/DDBJ whole genome shotgun (WGS) entry which is preliminary data.</text>
</comment>
<evidence type="ECO:0000256" key="3">
    <source>
        <dbReference type="ARBA" id="ARBA00022475"/>
    </source>
</evidence>
<feature type="transmembrane region" description="Helical" evidence="8">
    <location>
        <begin position="79"/>
        <end position="99"/>
    </location>
</feature>
<keyword evidence="2" id="KW-0813">Transport</keyword>
<feature type="transmembrane region" description="Helical" evidence="8">
    <location>
        <begin position="287"/>
        <end position="306"/>
    </location>
</feature>
<feature type="transmembrane region" description="Helical" evidence="8">
    <location>
        <begin position="207"/>
        <end position="224"/>
    </location>
</feature>
<name>A0ABV5DP41_9ACTN</name>
<proteinExistence type="predicted"/>
<reference evidence="10 11" key="1">
    <citation type="submission" date="2024-01" db="EMBL/GenBank/DDBJ databases">
        <title>Genome mining of biosynthetic gene clusters to explore secondary metabolites of Streptomyces sp.</title>
        <authorList>
            <person name="Baig A."/>
            <person name="Ajitkumar Shintre N."/>
            <person name="Kumar H."/>
            <person name="Anbarasu A."/>
            <person name="Ramaiah S."/>
        </authorList>
    </citation>
    <scope>NUCLEOTIDE SEQUENCE [LARGE SCALE GENOMIC DNA]</scope>
    <source>
        <strain evidence="10 11">A01</strain>
    </source>
</reference>
<dbReference type="EMBL" id="JAYMRS010000001">
    <property type="protein sequence ID" value="MFB8766349.1"/>
    <property type="molecule type" value="Genomic_DNA"/>
</dbReference>
<dbReference type="Pfam" id="PF05977">
    <property type="entry name" value="MFS_3"/>
    <property type="match status" value="1"/>
</dbReference>
<keyword evidence="3" id="KW-1003">Cell membrane</keyword>
<feature type="transmembrane region" description="Helical" evidence="8">
    <location>
        <begin position="318"/>
        <end position="337"/>
    </location>
</feature>
<dbReference type="InterPro" id="IPR036259">
    <property type="entry name" value="MFS_trans_sf"/>
</dbReference>
<accession>A0ABV5DP41</accession>